<dbReference type="Proteomes" id="UP001208540">
    <property type="component" value="Unassembled WGS sequence"/>
</dbReference>
<dbReference type="AlphaFoldDB" id="A0AAW5VUH5"/>
<keyword evidence="1" id="KW-0472">Membrane</keyword>
<dbReference type="Pfam" id="PF13280">
    <property type="entry name" value="WYL"/>
    <property type="match status" value="1"/>
</dbReference>
<evidence type="ECO:0000313" key="5">
    <source>
        <dbReference type="EMBL" id="MCW7532354.1"/>
    </source>
</evidence>
<sequence>MKYIFYIIGSFITMICIIGCLKSEGSEFFFITLSLSFLFFYAGHKIGKYNEEQSSNIKDGNQKRSNFSNKETEVYTKNIEIPSVSKNTIKLPKKDNWETGYLFDEESSIPLNLLTLIEYIDANNQYSKRRITIKKMVHWYDEYALLAYCHEREAHRTFKLSGIKSMCDLETGELISDPYNYLVQRFQDSPIGRWTKFLKEFENEILTLVFVAKADGRMTQKERKAIYDYANIRSKETLEYETADKEIKNLYCDLKDFNNCLSKIKGLEEIEKANFISALEEIIKTDKNADPMELAALEKIKNKIL</sequence>
<evidence type="ECO:0000313" key="6">
    <source>
        <dbReference type="Proteomes" id="UP001208540"/>
    </source>
</evidence>
<gene>
    <name evidence="4" type="ORF">ND861_19185</name>
    <name evidence="5" type="ORF">ND862_19210</name>
</gene>
<dbReference type="RefSeq" id="WP_265353578.1">
    <property type="nucleotide sequence ID" value="NZ_JAMQPL010000042.1"/>
</dbReference>
<feature type="domain" description="WYL" evidence="3">
    <location>
        <begin position="117"/>
        <end position="165"/>
    </location>
</feature>
<evidence type="ECO:0000259" key="3">
    <source>
        <dbReference type="Pfam" id="PF13280"/>
    </source>
</evidence>
<accession>A0AAW5VUH5</accession>
<dbReference type="Proteomes" id="UP001208912">
    <property type="component" value="Unassembled WGS sequence"/>
</dbReference>
<dbReference type="EMBL" id="JAMQPL010000042">
    <property type="protein sequence ID" value="MCW7532354.1"/>
    <property type="molecule type" value="Genomic_DNA"/>
</dbReference>
<evidence type="ECO:0000259" key="2">
    <source>
        <dbReference type="Pfam" id="PF05099"/>
    </source>
</evidence>
<feature type="domain" description="Co-chaperone DjlA N-terminal" evidence="2">
    <location>
        <begin position="207"/>
        <end position="302"/>
    </location>
</feature>
<keyword evidence="7" id="KW-1185">Reference proteome</keyword>
<reference evidence="5 7" key="1">
    <citation type="submission" date="2022-06" db="EMBL/GenBank/DDBJ databases">
        <title>Leptospira isolates from biofilms formed at urban environments.</title>
        <authorList>
            <person name="Ribeiro P.S."/>
            <person name="Sousa T."/>
            <person name="Carvalho N."/>
            <person name="Aburjaile F."/>
            <person name="Neves F."/>
            <person name="Oliveira D."/>
            <person name="Blanco L."/>
            <person name="Lima J."/>
            <person name="Costa F."/>
            <person name="Brenig B."/>
            <person name="Soares S."/>
            <person name="Ramos R."/>
            <person name="Goes-Neto A."/>
            <person name="Matiuzzi M."/>
            <person name="Azevedo V."/>
            <person name="Ristow P."/>
        </authorList>
    </citation>
    <scope>NUCLEOTIDE SEQUENCE</scope>
    <source>
        <strain evidence="4 7">VSF19</strain>
        <strain evidence="5">VSF20</strain>
    </source>
</reference>
<evidence type="ECO:0000313" key="4">
    <source>
        <dbReference type="EMBL" id="MCW7528489.1"/>
    </source>
</evidence>
<keyword evidence="1" id="KW-0812">Transmembrane</keyword>
<protein>
    <submittedName>
        <fullName evidence="5">TerB family tellurite resistance protein</fullName>
    </submittedName>
</protein>
<organism evidence="5 6">
    <name type="scientific">Leptospira soteropolitanensis</name>
    <dbReference type="NCBI Taxonomy" id="2950025"/>
    <lineage>
        <taxon>Bacteria</taxon>
        <taxon>Pseudomonadati</taxon>
        <taxon>Spirochaetota</taxon>
        <taxon>Spirochaetia</taxon>
        <taxon>Leptospirales</taxon>
        <taxon>Leptospiraceae</taxon>
        <taxon>Leptospira</taxon>
    </lineage>
</organism>
<dbReference type="CDD" id="cd07177">
    <property type="entry name" value="terB_like"/>
    <property type="match status" value="1"/>
</dbReference>
<proteinExistence type="predicted"/>
<dbReference type="InterPro" id="IPR026881">
    <property type="entry name" value="WYL_dom"/>
</dbReference>
<dbReference type="SUPFAM" id="SSF158682">
    <property type="entry name" value="TerB-like"/>
    <property type="match status" value="1"/>
</dbReference>
<feature type="transmembrane region" description="Helical" evidence="1">
    <location>
        <begin position="28"/>
        <end position="44"/>
    </location>
</feature>
<dbReference type="EMBL" id="JAMQPM010000041">
    <property type="protein sequence ID" value="MCW7528489.1"/>
    <property type="molecule type" value="Genomic_DNA"/>
</dbReference>
<feature type="transmembrane region" description="Helical" evidence="1">
    <location>
        <begin position="6"/>
        <end position="21"/>
    </location>
</feature>
<dbReference type="InterPro" id="IPR029024">
    <property type="entry name" value="TerB-like"/>
</dbReference>
<evidence type="ECO:0000256" key="1">
    <source>
        <dbReference type="SAM" id="Phobius"/>
    </source>
</evidence>
<comment type="caution">
    <text evidence="5">The sequence shown here is derived from an EMBL/GenBank/DDBJ whole genome shotgun (WGS) entry which is preliminary data.</text>
</comment>
<dbReference type="Pfam" id="PF05099">
    <property type="entry name" value="TerB"/>
    <property type="match status" value="1"/>
</dbReference>
<evidence type="ECO:0000313" key="7">
    <source>
        <dbReference type="Proteomes" id="UP001208912"/>
    </source>
</evidence>
<name>A0AAW5VUH5_9LEPT</name>
<dbReference type="InterPro" id="IPR007791">
    <property type="entry name" value="DjlA_N"/>
</dbReference>
<keyword evidence="1" id="KW-1133">Transmembrane helix</keyword>
<dbReference type="Gene3D" id="1.10.3680.10">
    <property type="entry name" value="TerB-like"/>
    <property type="match status" value="1"/>
</dbReference>